<reference evidence="1 2" key="1">
    <citation type="submission" date="2019-03" db="EMBL/GenBank/DDBJ databases">
        <title>Genomic analyses of the natural microbiome of Caenorhabditis elegans.</title>
        <authorList>
            <person name="Samuel B."/>
        </authorList>
    </citation>
    <scope>NUCLEOTIDE SEQUENCE [LARGE SCALE GENOMIC DNA]</scope>
    <source>
        <strain evidence="1 2">BIGb0156</strain>
    </source>
</reference>
<name>A0A4R6EWV3_SCAGO</name>
<accession>A0A4R6EWV3</accession>
<evidence type="ECO:0000313" key="2">
    <source>
        <dbReference type="Proteomes" id="UP000295530"/>
    </source>
</evidence>
<keyword evidence="2" id="KW-1185">Reference proteome</keyword>
<evidence type="ECO:0000313" key="1">
    <source>
        <dbReference type="EMBL" id="TDN64254.1"/>
    </source>
</evidence>
<dbReference type="Gene3D" id="3.30.420.280">
    <property type="match status" value="1"/>
</dbReference>
<dbReference type="AlphaFoldDB" id="A0A4R6EWV3"/>
<gene>
    <name evidence="1" type="ORF">EC847_101178</name>
</gene>
<proteinExistence type="predicted"/>
<sequence>MKVLKDRGYEYGEHWGPHDIDNREFGSDAKSRRELAREGYEIDGQTYSMTFQVVPKVGIDTGIESVREILSSCVFDEEKCSEGISHLEGYRKEWDDKRGCWKDKPLHDYTSHGSDGFRYFAVAKNNRKQVGTVFF</sequence>
<dbReference type="EMBL" id="SNVX01000001">
    <property type="protein sequence ID" value="TDN64254.1"/>
    <property type="molecule type" value="Genomic_DNA"/>
</dbReference>
<dbReference type="Proteomes" id="UP000295530">
    <property type="component" value="Unassembled WGS sequence"/>
</dbReference>
<protein>
    <submittedName>
        <fullName evidence="1">Uncharacterized protein</fullName>
    </submittedName>
</protein>
<comment type="caution">
    <text evidence="1">The sequence shown here is derived from an EMBL/GenBank/DDBJ whole genome shotgun (WGS) entry which is preliminary data.</text>
</comment>
<organism evidence="1 2">
    <name type="scientific">Scandinavium goeteborgense</name>
    <dbReference type="NCBI Taxonomy" id="1851514"/>
    <lineage>
        <taxon>Bacteria</taxon>
        <taxon>Pseudomonadati</taxon>
        <taxon>Pseudomonadota</taxon>
        <taxon>Gammaproteobacteria</taxon>
        <taxon>Enterobacterales</taxon>
        <taxon>Enterobacteriaceae</taxon>
        <taxon>Scandinavium</taxon>
    </lineage>
</organism>